<evidence type="ECO:0000256" key="7">
    <source>
        <dbReference type="ARBA" id="ARBA00022692"/>
    </source>
</evidence>
<evidence type="ECO:0000259" key="15">
    <source>
        <dbReference type="PROSITE" id="PS50109"/>
    </source>
</evidence>
<dbReference type="SUPFAM" id="SSF103190">
    <property type="entry name" value="Sensory domain-like"/>
    <property type="match status" value="1"/>
</dbReference>
<sequence length="518" mass="56160">MNLLSGMIVLAIIISLFYLSLVDNTEKQIAVQARSVANLAAARVDVIQAYLSKDPSKNLGGIAYEVERKTNAAFVVFLDKNGIRYTHPNPDLIGKPFTGNDELPALREGRSYISKAIGISGPSIRAFAPVFEYTGNQLGAVAVGFWEPDIANIIWGVFRILYIIIPVSLVSVALFSFLLASNVKKTLFGMEPAEIAMQLKERETMLESVREGIIAIDADCKVTVANSAARIILAPEENILGNDVTKVIPNTRLPIVMMSRAAELDEPMLLNGHVVLVNRIPLMVGNNAVGAISTFRDMTEINNLAEELTGARQLVDSLRARSHEFMNKLQAVSGLIQLGSYAEARKYITRLTAKEQSFIEFLLKNIANPAAAGLLEGKSAEAQERGIALSIDPHSRLSALPSYFDENALIIVLGNLIENAMDAVQDLPPGKRRVNVLIAQDADGIFIRVVDNGCGVPSHYLTQIFEKGFSTKEWGRGYGLANVKARVELASGSIDVKSDASGTEIAVRIPVGPACSQE</sequence>
<dbReference type="PANTHER" id="PTHR43547">
    <property type="entry name" value="TWO-COMPONENT HISTIDINE KINASE"/>
    <property type="match status" value="1"/>
</dbReference>
<keyword evidence="5" id="KW-0597">Phosphoprotein</keyword>
<dbReference type="SUPFAM" id="SSF55785">
    <property type="entry name" value="PYP-like sensor domain (PAS domain)"/>
    <property type="match status" value="1"/>
</dbReference>
<dbReference type="Proteomes" id="UP001254848">
    <property type="component" value="Unassembled WGS sequence"/>
</dbReference>
<dbReference type="SMART" id="SM00387">
    <property type="entry name" value="HATPase_c"/>
    <property type="match status" value="1"/>
</dbReference>
<dbReference type="InterPro" id="IPR016120">
    <property type="entry name" value="Sig_transdc_His_kin_SpoOB"/>
</dbReference>
<dbReference type="RefSeq" id="WP_413781694.1">
    <property type="nucleotide sequence ID" value="NZ_JAUOZS010000001.1"/>
</dbReference>
<dbReference type="SMART" id="SM00091">
    <property type="entry name" value="PAS"/>
    <property type="match status" value="1"/>
</dbReference>
<evidence type="ECO:0000313" key="16">
    <source>
        <dbReference type="EMBL" id="MDT8903235.1"/>
    </source>
</evidence>
<evidence type="ECO:0000256" key="5">
    <source>
        <dbReference type="ARBA" id="ARBA00022553"/>
    </source>
</evidence>
<dbReference type="Pfam" id="PF17203">
    <property type="entry name" value="sCache_3_2"/>
    <property type="match status" value="1"/>
</dbReference>
<dbReference type="SUPFAM" id="SSF55890">
    <property type="entry name" value="Sporulation response regulatory protein Spo0B"/>
    <property type="match status" value="1"/>
</dbReference>
<protein>
    <recommendedName>
        <fullName evidence="3">histidine kinase</fullName>
        <ecNumber evidence="3">2.7.13.3</ecNumber>
    </recommendedName>
</protein>
<keyword evidence="9 16" id="KW-0418">Kinase</keyword>
<gene>
    <name evidence="16" type="ORF">Q4T40_18525</name>
</gene>
<keyword evidence="12" id="KW-0902">Two-component regulatory system</keyword>
<proteinExistence type="predicted"/>
<name>A0ABU3P3I1_9FIRM</name>
<dbReference type="EMBL" id="JAUOZS010000001">
    <property type="protein sequence ID" value="MDT8903235.1"/>
    <property type="molecule type" value="Genomic_DNA"/>
</dbReference>
<dbReference type="InterPro" id="IPR035965">
    <property type="entry name" value="PAS-like_dom_sf"/>
</dbReference>
<dbReference type="InterPro" id="IPR000014">
    <property type="entry name" value="PAS"/>
</dbReference>
<comment type="catalytic activity">
    <reaction evidence="1">
        <text>ATP + protein L-histidine = ADP + protein N-phospho-L-histidine.</text>
        <dbReference type="EC" id="2.7.13.3"/>
    </reaction>
</comment>
<dbReference type="Gene3D" id="1.10.287.130">
    <property type="match status" value="1"/>
</dbReference>
<comment type="caution">
    <text evidence="16">The sequence shown here is derived from an EMBL/GenBank/DDBJ whole genome shotgun (WGS) entry which is preliminary data.</text>
</comment>
<dbReference type="PRINTS" id="PR00344">
    <property type="entry name" value="BCTRLSENSOR"/>
</dbReference>
<evidence type="ECO:0000256" key="4">
    <source>
        <dbReference type="ARBA" id="ARBA00022475"/>
    </source>
</evidence>
<evidence type="ECO:0000256" key="1">
    <source>
        <dbReference type="ARBA" id="ARBA00000085"/>
    </source>
</evidence>
<comment type="subcellular location">
    <subcellularLocation>
        <location evidence="2">Cell membrane</location>
        <topology evidence="2">Multi-pass membrane protein</topology>
    </subcellularLocation>
</comment>
<dbReference type="InterPro" id="IPR036890">
    <property type="entry name" value="HATPase_C_sf"/>
</dbReference>
<evidence type="ECO:0000256" key="10">
    <source>
        <dbReference type="ARBA" id="ARBA00022840"/>
    </source>
</evidence>
<dbReference type="Gene3D" id="3.30.450.20">
    <property type="entry name" value="PAS domain"/>
    <property type="match status" value="2"/>
</dbReference>
<keyword evidence="13 14" id="KW-0472">Membrane</keyword>
<keyword evidence="8" id="KW-0547">Nucleotide-binding</keyword>
<dbReference type="EC" id="2.7.13.3" evidence="3"/>
<dbReference type="InterPro" id="IPR003594">
    <property type="entry name" value="HATPase_dom"/>
</dbReference>
<dbReference type="Gene3D" id="3.30.565.10">
    <property type="entry name" value="Histidine kinase-like ATPase, C-terminal domain"/>
    <property type="match status" value="1"/>
</dbReference>
<dbReference type="InterPro" id="IPR033463">
    <property type="entry name" value="sCache_3"/>
</dbReference>
<keyword evidence="10" id="KW-0067">ATP-binding</keyword>
<evidence type="ECO:0000256" key="9">
    <source>
        <dbReference type="ARBA" id="ARBA00022777"/>
    </source>
</evidence>
<evidence type="ECO:0000313" key="17">
    <source>
        <dbReference type="Proteomes" id="UP001254848"/>
    </source>
</evidence>
<keyword evidence="6 16" id="KW-0808">Transferase</keyword>
<dbReference type="PANTHER" id="PTHR43547:SF10">
    <property type="entry name" value="SENSOR HISTIDINE KINASE DCUS"/>
    <property type="match status" value="1"/>
</dbReference>
<evidence type="ECO:0000256" key="6">
    <source>
        <dbReference type="ARBA" id="ARBA00022679"/>
    </source>
</evidence>
<keyword evidence="4" id="KW-1003">Cell membrane</keyword>
<dbReference type="Pfam" id="PF02518">
    <property type="entry name" value="HATPase_c"/>
    <property type="match status" value="1"/>
</dbReference>
<dbReference type="InterPro" id="IPR039506">
    <property type="entry name" value="SPOB_a"/>
</dbReference>
<evidence type="ECO:0000256" key="8">
    <source>
        <dbReference type="ARBA" id="ARBA00022741"/>
    </source>
</evidence>
<dbReference type="InterPro" id="IPR029151">
    <property type="entry name" value="Sensor-like_sf"/>
</dbReference>
<dbReference type="GO" id="GO:0004673">
    <property type="term" value="F:protein histidine kinase activity"/>
    <property type="evidence" value="ECO:0007669"/>
    <property type="project" value="UniProtKB-EC"/>
</dbReference>
<accession>A0ABU3P3I1</accession>
<dbReference type="PROSITE" id="PS50109">
    <property type="entry name" value="HIS_KIN"/>
    <property type="match status" value="1"/>
</dbReference>
<evidence type="ECO:0000256" key="2">
    <source>
        <dbReference type="ARBA" id="ARBA00004651"/>
    </source>
</evidence>
<dbReference type="Pfam" id="PF14689">
    <property type="entry name" value="SPOB_a"/>
    <property type="match status" value="1"/>
</dbReference>
<feature type="transmembrane region" description="Helical" evidence="14">
    <location>
        <begin position="160"/>
        <end position="180"/>
    </location>
</feature>
<evidence type="ECO:0000256" key="12">
    <source>
        <dbReference type="ARBA" id="ARBA00023012"/>
    </source>
</evidence>
<keyword evidence="11 14" id="KW-1133">Transmembrane helix</keyword>
<keyword evidence="7 14" id="KW-0812">Transmembrane</keyword>
<keyword evidence="17" id="KW-1185">Reference proteome</keyword>
<dbReference type="InterPro" id="IPR005467">
    <property type="entry name" value="His_kinase_dom"/>
</dbReference>
<reference evidence="16 17" key="1">
    <citation type="submission" date="2023-07" db="EMBL/GenBank/DDBJ databases">
        <title>The novel representative of Negativicutes class, Anaeroselena agilis gen. nov. sp. nov.</title>
        <authorList>
            <person name="Prokofeva M.I."/>
            <person name="Elcheninov A.G."/>
            <person name="Klyukina A."/>
            <person name="Kublanov I.V."/>
            <person name="Frolov E.N."/>
            <person name="Podosokorskaya O.A."/>
        </authorList>
    </citation>
    <scope>NUCLEOTIDE SEQUENCE [LARGE SCALE GENOMIC DNA]</scope>
    <source>
        <strain evidence="16 17">4137-cl</strain>
    </source>
</reference>
<feature type="domain" description="Histidine kinase" evidence="15">
    <location>
        <begin position="320"/>
        <end position="513"/>
    </location>
</feature>
<dbReference type="InterPro" id="IPR004358">
    <property type="entry name" value="Sig_transdc_His_kin-like_C"/>
</dbReference>
<evidence type="ECO:0000256" key="3">
    <source>
        <dbReference type="ARBA" id="ARBA00012438"/>
    </source>
</evidence>
<evidence type="ECO:0000256" key="13">
    <source>
        <dbReference type="ARBA" id="ARBA00023136"/>
    </source>
</evidence>
<feature type="transmembrane region" description="Helical" evidence="14">
    <location>
        <begin position="6"/>
        <end position="22"/>
    </location>
</feature>
<evidence type="ECO:0000256" key="14">
    <source>
        <dbReference type="SAM" id="Phobius"/>
    </source>
</evidence>
<organism evidence="16 17">
    <name type="scientific">Anaeroselena agilis</name>
    <dbReference type="NCBI Taxonomy" id="3063788"/>
    <lineage>
        <taxon>Bacteria</taxon>
        <taxon>Bacillati</taxon>
        <taxon>Bacillota</taxon>
        <taxon>Negativicutes</taxon>
        <taxon>Acetonemataceae</taxon>
        <taxon>Anaeroselena</taxon>
    </lineage>
</organism>
<dbReference type="SUPFAM" id="SSF55874">
    <property type="entry name" value="ATPase domain of HSP90 chaperone/DNA topoisomerase II/histidine kinase"/>
    <property type="match status" value="1"/>
</dbReference>
<evidence type="ECO:0000256" key="11">
    <source>
        <dbReference type="ARBA" id="ARBA00022989"/>
    </source>
</evidence>